<dbReference type="STRING" id="913325.N799_10540"/>
<evidence type="ECO:0000256" key="2">
    <source>
        <dbReference type="ARBA" id="ARBA00022519"/>
    </source>
</evidence>
<dbReference type="EMBL" id="AVPT01000004">
    <property type="protein sequence ID" value="KGM57259.1"/>
    <property type="molecule type" value="Genomic_DNA"/>
</dbReference>
<dbReference type="InterPro" id="IPR011919">
    <property type="entry name" value="Cell_div_ZipA"/>
</dbReference>
<dbReference type="InterPro" id="IPR007449">
    <property type="entry name" value="ZipA_FtsZ-bd_C"/>
</dbReference>
<dbReference type="SUPFAM" id="SSF64383">
    <property type="entry name" value="Cell-division protein ZipA, C-terminal domain"/>
    <property type="match status" value="1"/>
</dbReference>
<dbReference type="PANTHER" id="PTHR38685">
    <property type="entry name" value="CELL DIVISION PROTEIN ZIPA"/>
    <property type="match status" value="1"/>
</dbReference>
<reference evidence="12 13" key="1">
    <citation type="journal article" date="2015" name="Stand. Genomic Sci.">
        <title>Genomic information of the arsenic-resistant bacterium Lysobacter arseniciresistens type strain ZS79(T) and comparison of Lysobacter draft genomes.</title>
        <authorList>
            <person name="Liu L."/>
            <person name="Zhang S."/>
            <person name="Luo M."/>
            <person name="Wang G."/>
        </authorList>
    </citation>
    <scope>NUCLEOTIDE SEQUENCE [LARGE SCALE GENOMIC DNA]</scope>
    <source>
        <strain evidence="12 13">ZS79</strain>
    </source>
</reference>
<evidence type="ECO:0000256" key="6">
    <source>
        <dbReference type="ARBA" id="ARBA00023136"/>
    </source>
</evidence>
<keyword evidence="6 8" id="KW-0472">Membrane</keyword>
<feature type="compositionally biased region" description="Basic and acidic residues" evidence="10">
    <location>
        <begin position="37"/>
        <end position="48"/>
    </location>
</feature>
<dbReference type="Gene3D" id="3.30.1400.10">
    <property type="entry name" value="ZipA, C-terminal FtsZ-binding domain"/>
    <property type="match status" value="1"/>
</dbReference>
<evidence type="ECO:0000256" key="5">
    <source>
        <dbReference type="ARBA" id="ARBA00022989"/>
    </source>
</evidence>
<dbReference type="OrthoDB" id="7054914at2"/>
<gene>
    <name evidence="8" type="primary">zipA</name>
    <name evidence="12" type="ORF">N799_10540</name>
</gene>
<comment type="similarity">
    <text evidence="8 9">Belongs to the ZipA family.</text>
</comment>
<keyword evidence="13" id="KW-1185">Reference proteome</keyword>
<sequence length="248" mass="27215">MSDVTLLRIGILIAGLILIAAIVFFGRPRKPGQGRRVPREGKGEDTRVEPTLGEQLEGELGADGRTPADATTQAELELFERTLEAPGTAAELGKRVSDEFDKIVTIYLAARAGEKLHGPDIVVAAEKAGLVYGHMGVFHRLVEHHPERGPVFSVANIMKPGSFDMADIQSLETPAIAFFLTLPAPGPALDAWEKMLPTAERMAELLNGLVLDEQRNSLGRQRIGQIREELRAYDRQREAPPLTKPSRW</sequence>
<dbReference type="GO" id="GO:0000917">
    <property type="term" value="P:division septum assembly"/>
    <property type="evidence" value="ECO:0007669"/>
    <property type="project" value="TreeGrafter"/>
</dbReference>
<organism evidence="12 13">
    <name type="scientific">Lysobacter arseniciresistens ZS79</name>
    <dbReference type="NCBI Taxonomy" id="913325"/>
    <lineage>
        <taxon>Bacteria</taxon>
        <taxon>Pseudomonadati</taxon>
        <taxon>Pseudomonadota</taxon>
        <taxon>Gammaproteobacteria</taxon>
        <taxon>Lysobacterales</taxon>
        <taxon>Lysobacteraceae</taxon>
        <taxon>Novilysobacter</taxon>
    </lineage>
</organism>
<evidence type="ECO:0000256" key="10">
    <source>
        <dbReference type="SAM" id="MobiDB-lite"/>
    </source>
</evidence>
<protein>
    <recommendedName>
        <fullName evidence="8 9">Cell division protein ZipA</fullName>
    </recommendedName>
</protein>
<dbReference type="SMART" id="SM00771">
    <property type="entry name" value="ZipA_C"/>
    <property type="match status" value="1"/>
</dbReference>
<keyword evidence="2 8" id="KW-0997">Cell inner membrane</keyword>
<dbReference type="Pfam" id="PF04354">
    <property type="entry name" value="ZipA_C"/>
    <property type="match status" value="1"/>
</dbReference>
<dbReference type="GO" id="GO:0032153">
    <property type="term" value="C:cell division site"/>
    <property type="evidence" value="ECO:0007669"/>
    <property type="project" value="UniProtKB-UniRule"/>
</dbReference>
<keyword evidence="1 8" id="KW-1003">Cell membrane</keyword>
<evidence type="ECO:0000313" key="12">
    <source>
        <dbReference type="EMBL" id="KGM57259.1"/>
    </source>
</evidence>
<dbReference type="HAMAP" id="MF_00509">
    <property type="entry name" value="ZipA"/>
    <property type="match status" value="1"/>
</dbReference>
<keyword evidence="5 8" id="KW-1133">Transmembrane helix</keyword>
<dbReference type="NCBIfam" id="TIGR02205">
    <property type="entry name" value="septum_zipA"/>
    <property type="match status" value="1"/>
</dbReference>
<keyword evidence="4 8" id="KW-0812">Transmembrane</keyword>
<feature type="region of interest" description="Disordered" evidence="10">
    <location>
        <begin position="31"/>
        <end position="67"/>
    </location>
</feature>
<keyword evidence="7 8" id="KW-0131">Cell cycle</keyword>
<comment type="subcellular location">
    <subcellularLocation>
        <location evidence="8">Cell inner membrane</location>
        <topology evidence="8">Single-pass type I membrane protein</topology>
    </subcellularLocation>
    <text evidence="8">Localizes to the Z ring in an FtsZ-dependent manner.</text>
</comment>
<dbReference type="GO" id="GO:0043093">
    <property type="term" value="P:FtsZ-dependent cytokinesis"/>
    <property type="evidence" value="ECO:0007669"/>
    <property type="project" value="UniProtKB-UniRule"/>
</dbReference>
<accession>A0A0A0F370</accession>
<evidence type="ECO:0000256" key="1">
    <source>
        <dbReference type="ARBA" id="ARBA00022475"/>
    </source>
</evidence>
<evidence type="ECO:0000259" key="11">
    <source>
        <dbReference type="SMART" id="SM00771"/>
    </source>
</evidence>
<dbReference type="Proteomes" id="UP000029989">
    <property type="component" value="Unassembled WGS sequence"/>
</dbReference>
<evidence type="ECO:0000256" key="8">
    <source>
        <dbReference type="HAMAP-Rule" id="MF_00509"/>
    </source>
</evidence>
<comment type="function">
    <text evidence="8 9">Essential cell division protein that stabilizes the FtsZ protofilaments by cross-linking them and that serves as a cytoplasmic membrane anchor for the Z ring. Also required for the recruitment to the septal ring of downstream cell division proteins.</text>
</comment>
<dbReference type="AlphaFoldDB" id="A0A0A0F370"/>
<dbReference type="PANTHER" id="PTHR38685:SF1">
    <property type="entry name" value="CELL DIVISION PROTEIN ZIPA"/>
    <property type="match status" value="1"/>
</dbReference>
<keyword evidence="3 8" id="KW-0132">Cell division</keyword>
<feature type="domain" description="ZipA C-terminal FtsZ-binding" evidence="11">
    <location>
        <begin position="100"/>
        <end position="230"/>
    </location>
</feature>
<comment type="subunit">
    <text evidence="8">Interacts with FtsZ via their C-terminal domains.</text>
</comment>
<comment type="caution">
    <text evidence="12">The sequence shown here is derived from an EMBL/GenBank/DDBJ whole genome shotgun (WGS) entry which is preliminary data.</text>
</comment>
<evidence type="ECO:0000256" key="9">
    <source>
        <dbReference type="RuleBase" id="RU003612"/>
    </source>
</evidence>
<name>A0A0A0F370_9GAMM</name>
<evidence type="ECO:0000313" key="13">
    <source>
        <dbReference type="Proteomes" id="UP000029989"/>
    </source>
</evidence>
<dbReference type="eggNOG" id="COG3115">
    <property type="taxonomic scope" value="Bacteria"/>
</dbReference>
<evidence type="ECO:0000256" key="4">
    <source>
        <dbReference type="ARBA" id="ARBA00022692"/>
    </source>
</evidence>
<proteinExistence type="inferred from homology"/>
<dbReference type="RefSeq" id="WP_036208078.1">
    <property type="nucleotide sequence ID" value="NZ_AVPT01000004.1"/>
</dbReference>
<dbReference type="GO" id="GO:0005886">
    <property type="term" value="C:plasma membrane"/>
    <property type="evidence" value="ECO:0007669"/>
    <property type="project" value="UniProtKB-SubCell"/>
</dbReference>
<evidence type="ECO:0000256" key="7">
    <source>
        <dbReference type="ARBA" id="ARBA00023306"/>
    </source>
</evidence>
<feature type="transmembrane region" description="Helical" evidence="8">
    <location>
        <begin position="6"/>
        <end position="26"/>
    </location>
</feature>
<dbReference type="InterPro" id="IPR036765">
    <property type="entry name" value="ZipA_FtsZ-bd_C_sf"/>
</dbReference>
<evidence type="ECO:0000256" key="3">
    <source>
        <dbReference type="ARBA" id="ARBA00022618"/>
    </source>
</evidence>